<accession>A0AA86NTK8</accession>
<reference evidence="1" key="1">
    <citation type="submission" date="2023-06" db="EMBL/GenBank/DDBJ databases">
        <authorList>
            <person name="Kurt Z."/>
        </authorList>
    </citation>
    <scope>NUCLEOTIDE SEQUENCE</scope>
</reference>
<reference evidence="2 3" key="2">
    <citation type="submission" date="2024-07" db="EMBL/GenBank/DDBJ databases">
        <authorList>
            <person name="Akdeniz Z."/>
        </authorList>
    </citation>
    <scope>NUCLEOTIDE SEQUENCE [LARGE SCALE GENOMIC DNA]</scope>
</reference>
<dbReference type="EMBL" id="CATOUU010000341">
    <property type="protein sequence ID" value="CAI9925469.1"/>
    <property type="molecule type" value="Genomic_DNA"/>
</dbReference>
<evidence type="ECO:0000313" key="3">
    <source>
        <dbReference type="Proteomes" id="UP001642409"/>
    </source>
</evidence>
<gene>
    <name evidence="1" type="ORF">HINF_LOCUS13114</name>
    <name evidence="2" type="ORF">HINF_LOCUS20892</name>
</gene>
<evidence type="ECO:0000313" key="2">
    <source>
        <dbReference type="EMBL" id="CAL6007959.1"/>
    </source>
</evidence>
<proteinExistence type="predicted"/>
<dbReference type="Proteomes" id="UP001642409">
    <property type="component" value="Unassembled WGS sequence"/>
</dbReference>
<organism evidence="1">
    <name type="scientific">Hexamita inflata</name>
    <dbReference type="NCBI Taxonomy" id="28002"/>
    <lineage>
        <taxon>Eukaryota</taxon>
        <taxon>Metamonada</taxon>
        <taxon>Diplomonadida</taxon>
        <taxon>Hexamitidae</taxon>
        <taxon>Hexamitinae</taxon>
        <taxon>Hexamita</taxon>
    </lineage>
</organism>
<protein>
    <submittedName>
        <fullName evidence="1">Uncharacterized protein</fullName>
    </submittedName>
</protein>
<comment type="caution">
    <text evidence="1">The sequence shown here is derived from an EMBL/GenBank/DDBJ whole genome shotgun (WGS) entry which is preliminary data.</text>
</comment>
<sequence length="344" mass="40843">MSNKIYSLEQFIFNVATIFLNPKEMYYFKIFVLANRSTNREKQLQVNNVFNHAHMRNYIQMSSLPEDELKLLDDEAKHKEDNQQNKDVDPDIMSLFNKGFIVRYAKYESSKIEFKTPLTFRATNFVMHFFDEFNILAPLKRNELDKTTLQKGSKYKCNYSTCTRNRFSLAHESEILLQTKSKDLRFINCPVCKKQGAITKMEGQKIDKFQMQIVEILTELQQQSKYLKDACIEEEDYLERELRAMRARFNEKLNVQWTQEQIVQVDVDRRNIFNNKQMALQEKENLKKERLILMCKGQNVNSVLKKIGPVFKAPRYYQSGLVGNQKPEWLEGVYKRAEMILKKE</sequence>
<name>A0AA86NTK8_9EUKA</name>
<dbReference type="EMBL" id="CAXDID020000056">
    <property type="protein sequence ID" value="CAL6007959.1"/>
    <property type="molecule type" value="Genomic_DNA"/>
</dbReference>
<dbReference type="AlphaFoldDB" id="A0AA86NTK8"/>
<evidence type="ECO:0000313" key="1">
    <source>
        <dbReference type="EMBL" id="CAI9925469.1"/>
    </source>
</evidence>
<keyword evidence="3" id="KW-1185">Reference proteome</keyword>